<organism evidence="3 5">
    <name type="scientific">Kribbella speibonae</name>
    <dbReference type="NCBI Taxonomy" id="1572660"/>
    <lineage>
        <taxon>Bacteria</taxon>
        <taxon>Bacillati</taxon>
        <taxon>Actinomycetota</taxon>
        <taxon>Actinomycetes</taxon>
        <taxon>Propionibacteriales</taxon>
        <taxon>Kribbellaceae</taxon>
        <taxon>Kribbella</taxon>
    </lineage>
</organism>
<dbReference type="InterPro" id="IPR011051">
    <property type="entry name" value="RmlC_Cupin_sf"/>
</dbReference>
<sequence>MEKLTKPATAKGPGEWFTGDVWFDQIYRGEEPSRTRVNVVRFAPGAHTAWHTHAVGQTLHVTEGVGLVGTRDGQVIVMHPGDTVHTPPGEWHWHGATADSFMTHLAIWEGTGTPDVPETTWGEHVTDTP</sequence>
<name>A0A4R0J9I3_9ACTN</name>
<dbReference type="PANTHER" id="PTHR43698">
    <property type="entry name" value="RIBD C-TERMINAL DOMAIN CONTAINING PROTEIN"/>
    <property type="match status" value="1"/>
</dbReference>
<evidence type="ECO:0000313" key="3">
    <source>
        <dbReference type="EMBL" id="TCC38135.1"/>
    </source>
</evidence>
<feature type="domain" description="Cupin type-2" evidence="1">
    <location>
        <begin position="39"/>
        <end position="101"/>
    </location>
</feature>
<dbReference type="Proteomes" id="UP000294225">
    <property type="component" value="Unassembled WGS sequence"/>
</dbReference>
<dbReference type="Pfam" id="PF07883">
    <property type="entry name" value="Cupin_2"/>
    <property type="match status" value="1"/>
</dbReference>
<dbReference type="EMBL" id="SJJY01000003">
    <property type="protein sequence ID" value="TCC23822.1"/>
    <property type="molecule type" value="Genomic_DNA"/>
</dbReference>
<accession>A0A4R0J9I3</accession>
<evidence type="ECO:0000313" key="2">
    <source>
        <dbReference type="EMBL" id="TCC23822.1"/>
    </source>
</evidence>
<comment type="caution">
    <text evidence="3">The sequence shown here is derived from an EMBL/GenBank/DDBJ whole genome shotgun (WGS) entry which is preliminary data.</text>
</comment>
<dbReference type="RefSeq" id="WP_131462685.1">
    <property type="nucleotide sequence ID" value="NZ_SJJY01000003.1"/>
</dbReference>
<keyword evidence="4" id="KW-1185">Reference proteome</keyword>
<proteinExistence type="predicted"/>
<evidence type="ECO:0000313" key="4">
    <source>
        <dbReference type="Proteomes" id="UP000292385"/>
    </source>
</evidence>
<dbReference type="EMBL" id="SJKC01000002">
    <property type="protein sequence ID" value="TCC38135.1"/>
    <property type="molecule type" value="Genomic_DNA"/>
</dbReference>
<evidence type="ECO:0000259" key="1">
    <source>
        <dbReference type="Pfam" id="PF07883"/>
    </source>
</evidence>
<reference evidence="4 5" key="1">
    <citation type="submission" date="2019-02" db="EMBL/GenBank/DDBJ databases">
        <title>Kribbella capetownensis sp. nov. and Kribbella speibonae sp. nov., isolated from soil.</title>
        <authorList>
            <person name="Curtis S.M."/>
            <person name="Norton I."/>
            <person name="Everest G.J."/>
            <person name="Meyers P.R."/>
        </authorList>
    </citation>
    <scope>NUCLEOTIDE SEQUENCE [LARGE SCALE GENOMIC DNA]</scope>
    <source>
        <strain evidence="2 4">SK5</strain>
        <strain evidence="3 5">YM55</strain>
    </source>
</reference>
<gene>
    <name evidence="2" type="ORF">E0H58_18915</name>
    <name evidence="3" type="ORF">E0H92_16925</name>
</gene>
<dbReference type="InterPro" id="IPR014710">
    <property type="entry name" value="RmlC-like_jellyroll"/>
</dbReference>
<dbReference type="Gene3D" id="2.60.120.10">
    <property type="entry name" value="Jelly Rolls"/>
    <property type="match status" value="1"/>
</dbReference>
<dbReference type="PANTHER" id="PTHR43698:SF1">
    <property type="entry name" value="BLL4564 PROTEIN"/>
    <property type="match status" value="1"/>
</dbReference>
<dbReference type="AlphaFoldDB" id="A0A4R0J9I3"/>
<dbReference type="CDD" id="cd02233">
    <property type="entry name" value="cupin_HNL-like"/>
    <property type="match status" value="1"/>
</dbReference>
<evidence type="ECO:0000313" key="5">
    <source>
        <dbReference type="Proteomes" id="UP000294225"/>
    </source>
</evidence>
<protein>
    <submittedName>
        <fullName evidence="3">Cupin domain-containing protein</fullName>
    </submittedName>
</protein>
<dbReference type="Proteomes" id="UP000292385">
    <property type="component" value="Unassembled WGS sequence"/>
</dbReference>
<dbReference type="SUPFAM" id="SSF51182">
    <property type="entry name" value="RmlC-like cupins"/>
    <property type="match status" value="1"/>
</dbReference>
<dbReference type="InterPro" id="IPR047263">
    <property type="entry name" value="HNL-like_cupin"/>
</dbReference>
<dbReference type="InterPro" id="IPR013096">
    <property type="entry name" value="Cupin_2"/>
</dbReference>